<dbReference type="Proteomes" id="UP000067711">
    <property type="component" value="Chromosome 1"/>
</dbReference>
<gene>
    <name evidence="1" type="ORF">WS71_23170</name>
</gene>
<sequence>MRRADFGKQGRDAALAQALPVWLGTVAPVTLSNFWFAQRASTFSSNGRNRLDQRIELRDVVAIRGSQDDRERDALRVDDEVMLTAELAPVRWVRAGFFPASIVRGRVRNFVC</sequence>
<dbReference type="AlphaFoldDB" id="A0A1B4G2H2"/>
<evidence type="ECO:0000313" key="2">
    <source>
        <dbReference type="Proteomes" id="UP000067711"/>
    </source>
</evidence>
<evidence type="ECO:0000313" key="1">
    <source>
        <dbReference type="EMBL" id="AOJ10137.1"/>
    </source>
</evidence>
<dbReference type="EMBL" id="CP013389">
    <property type="protein sequence ID" value="AOJ10137.1"/>
    <property type="molecule type" value="Genomic_DNA"/>
</dbReference>
<name>A0A1B4G2H2_9BURK</name>
<organism evidence="1 2">
    <name type="scientific">Burkholderia mayonis</name>
    <dbReference type="NCBI Taxonomy" id="1385591"/>
    <lineage>
        <taxon>Bacteria</taxon>
        <taxon>Pseudomonadati</taxon>
        <taxon>Pseudomonadota</taxon>
        <taxon>Betaproteobacteria</taxon>
        <taxon>Burkholderiales</taxon>
        <taxon>Burkholderiaceae</taxon>
        <taxon>Burkholderia</taxon>
        <taxon>pseudomallei group</taxon>
    </lineage>
</organism>
<reference evidence="1 2" key="1">
    <citation type="submission" date="2015-12" db="EMBL/GenBank/DDBJ databases">
        <title>Diversity of Burkholderia near neighbor genomes.</title>
        <authorList>
            <person name="Sahl J."/>
            <person name="Wagner D."/>
            <person name="Keim P."/>
        </authorList>
    </citation>
    <scope>NUCLEOTIDE SEQUENCE [LARGE SCALE GENOMIC DNA]</scope>
    <source>
        <strain evidence="1 2">BDU8</strain>
    </source>
</reference>
<protein>
    <submittedName>
        <fullName evidence="1">Uncharacterized protein</fullName>
    </submittedName>
</protein>
<accession>A0A1B4G2H2</accession>
<proteinExistence type="predicted"/>